<sequence>MQRKNHQNTNAQVALYALAASVVSKLTSNALPVLESEARPTLSLYLNSMIISSCPIIICLRKSRGRLSLHGGRELNYTHALLILDFHLTVKTLNVLLQDGEQSSFFFQVECQGRKRTKLYTTQGRNPSLGQLSGGFTQLMLFYMTTEYMKTLHFSLKLRSI</sequence>
<accession>A0AAD6PDZ9</accession>
<evidence type="ECO:0000313" key="1">
    <source>
        <dbReference type="EMBL" id="KAJ6425053.1"/>
    </source>
</evidence>
<evidence type="ECO:0000313" key="2">
    <source>
        <dbReference type="Proteomes" id="UP001162972"/>
    </source>
</evidence>
<dbReference type="EMBL" id="JAPFFJ010000006">
    <property type="protein sequence ID" value="KAJ6425053.1"/>
    <property type="molecule type" value="Genomic_DNA"/>
</dbReference>
<reference evidence="1 2" key="1">
    <citation type="journal article" date="2023" name="Int. J. Mol. Sci.">
        <title>De Novo Assembly and Annotation of 11 Diverse Shrub Willow (Salix) Genomes Reveals Novel Gene Organization in Sex-Linked Regions.</title>
        <authorList>
            <person name="Hyden B."/>
            <person name="Feng K."/>
            <person name="Yates T.B."/>
            <person name="Jawdy S."/>
            <person name="Cereghino C."/>
            <person name="Smart L.B."/>
            <person name="Muchero W."/>
        </authorList>
    </citation>
    <scope>NUCLEOTIDE SEQUENCE [LARGE SCALE GENOMIC DNA]</scope>
    <source>
        <tissue evidence="1">Shoot tip</tissue>
    </source>
</reference>
<gene>
    <name evidence="1" type="ORF">OIU84_025762</name>
</gene>
<proteinExistence type="predicted"/>
<comment type="caution">
    <text evidence="1">The sequence shown here is derived from an EMBL/GenBank/DDBJ whole genome shotgun (WGS) entry which is preliminary data.</text>
</comment>
<dbReference type="Proteomes" id="UP001162972">
    <property type="component" value="Chromosome 16"/>
</dbReference>
<keyword evidence="2" id="KW-1185">Reference proteome</keyword>
<dbReference type="AlphaFoldDB" id="A0AAD6PDZ9"/>
<protein>
    <submittedName>
        <fullName evidence="1">Uncharacterized protein</fullName>
    </submittedName>
</protein>
<organism evidence="1 2">
    <name type="scientific">Salix udensis</name>
    <dbReference type="NCBI Taxonomy" id="889485"/>
    <lineage>
        <taxon>Eukaryota</taxon>
        <taxon>Viridiplantae</taxon>
        <taxon>Streptophyta</taxon>
        <taxon>Embryophyta</taxon>
        <taxon>Tracheophyta</taxon>
        <taxon>Spermatophyta</taxon>
        <taxon>Magnoliopsida</taxon>
        <taxon>eudicotyledons</taxon>
        <taxon>Gunneridae</taxon>
        <taxon>Pentapetalae</taxon>
        <taxon>rosids</taxon>
        <taxon>fabids</taxon>
        <taxon>Malpighiales</taxon>
        <taxon>Salicaceae</taxon>
        <taxon>Saliceae</taxon>
        <taxon>Salix</taxon>
    </lineage>
</organism>
<name>A0AAD6PDZ9_9ROSI</name>